<dbReference type="GO" id="GO:0004672">
    <property type="term" value="F:protein kinase activity"/>
    <property type="evidence" value="ECO:0007669"/>
    <property type="project" value="InterPro"/>
</dbReference>
<dbReference type="PANTHER" id="PTHR48016:SF56">
    <property type="entry name" value="MAPKK KINASE"/>
    <property type="match status" value="1"/>
</dbReference>
<dbReference type="InParanoid" id="A0A165JKG5"/>
<evidence type="ECO:0000256" key="1">
    <source>
        <dbReference type="ARBA" id="ARBA00022679"/>
    </source>
</evidence>
<proteinExistence type="predicted"/>
<keyword evidence="1" id="KW-0808">Transferase</keyword>
<dbReference type="STRING" id="1314781.A0A165JKG5"/>
<dbReference type="InterPro" id="IPR001245">
    <property type="entry name" value="Ser-Thr/Tyr_kinase_cat_dom"/>
</dbReference>
<dbReference type="SUPFAM" id="SSF56112">
    <property type="entry name" value="Protein kinase-like (PK-like)"/>
    <property type="match status" value="1"/>
</dbReference>
<dbReference type="InterPro" id="IPR008271">
    <property type="entry name" value="Ser/Thr_kinase_AS"/>
</dbReference>
<keyword evidence="2" id="KW-0547">Nucleotide-binding</keyword>
<reference evidence="6 7" key="1">
    <citation type="journal article" date="2016" name="Mol. Biol. Evol.">
        <title>Comparative Genomics of Early-Diverging Mushroom-Forming Fungi Provides Insights into the Origins of Lignocellulose Decay Capabilities.</title>
        <authorList>
            <person name="Nagy L.G."/>
            <person name="Riley R."/>
            <person name="Tritt A."/>
            <person name="Adam C."/>
            <person name="Daum C."/>
            <person name="Floudas D."/>
            <person name="Sun H."/>
            <person name="Yadav J.S."/>
            <person name="Pangilinan J."/>
            <person name="Larsson K.H."/>
            <person name="Matsuura K."/>
            <person name="Barry K."/>
            <person name="Labutti K."/>
            <person name="Kuo R."/>
            <person name="Ohm R.A."/>
            <person name="Bhattacharya S.S."/>
            <person name="Shirouzu T."/>
            <person name="Yoshinaga Y."/>
            <person name="Martin F.M."/>
            <person name="Grigoriev I.V."/>
            <person name="Hibbett D.S."/>
        </authorList>
    </citation>
    <scope>NUCLEOTIDE SEQUENCE [LARGE SCALE GENOMIC DNA]</scope>
    <source>
        <strain evidence="6 7">HHB12029</strain>
    </source>
</reference>
<organism evidence="6 7">
    <name type="scientific">Exidia glandulosa HHB12029</name>
    <dbReference type="NCBI Taxonomy" id="1314781"/>
    <lineage>
        <taxon>Eukaryota</taxon>
        <taxon>Fungi</taxon>
        <taxon>Dikarya</taxon>
        <taxon>Basidiomycota</taxon>
        <taxon>Agaricomycotina</taxon>
        <taxon>Agaricomycetes</taxon>
        <taxon>Auriculariales</taxon>
        <taxon>Exidiaceae</taxon>
        <taxon>Exidia</taxon>
    </lineage>
</organism>
<dbReference type="PROSITE" id="PS50011">
    <property type="entry name" value="PROTEIN_KINASE_DOM"/>
    <property type="match status" value="1"/>
</dbReference>
<dbReference type="Gene3D" id="3.30.200.20">
    <property type="entry name" value="Phosphorylase Kinase, domain 1"/>
    <property type="match status" value="1"/>
</dbReference>
<evidence type="ECO:0000313" key="7">
    <source>
        <dbReference type="Proteomes" id="UP000077266"/>
    </source>
</evidence>
<dbReference type="Pfam" id="PF07714">
    <property type="entry name" value="PK_Tyr_Ser-Thr"/>
    <property type="match status" value="1"/>
</dbReference>
<feature type="domain" description="Protein kinase" evidence="5">
    <location>
        <begin position="30"/>
        <end position="307"/>
    </location>
</feature>
<dbReference type="Gene3D" id="1.10.510.10">
    <property type="entry name" value="Transferase(Phosphotransferase) domain 1"/>
    <property type="match status" value="1"/>
</dbReference>
<dbReference type="GO" id="GO:0000165">
    <property type="term" value="P:MAPK cascade"/>
    <property type="evidence" value="ECO:0007669"/>
    <property type="project" value="UniProtKB-ARBA"/>
</dbReference>
<dbReference type="PROSITE" id="PS00108">
    <property type="entry name" value="PROTEIN_KINASE_ST"/>
    <property type="match status" value="1"/>
</dbReference>
<dbReference type="InterPro" id="IPR011009">
    <property type="entry name" value="Kinase-like_dom_sf"/>
</dbReference>
<accession>A0A165JKG5</accession>
<dbReference type="PIRSF" id="PIRSF000654">
    <property type="entry name" value="Integrin-linked_kinase"/>
    <property type="match status" value="1"/>
</dbReference>
<evidence type="ECO:0000256" key="3">
    <source>
        <dbReference type="ARBA" id="ARBA00022777"/>
    </source>
</evidence>
<keyword evidence="3 6" id="KW-0418">Kinase</keyword>
<keyword evidence="7" id="KW-1185">Reference proteome</keyword>
<dbReference type="EMBL" id="KV425965">
    <property type="protein sequence ID" value="KZV94973.1"/>
    <property type="molecule type" value="Genomic_DNA"/>
</dbReference>
<dbReference type="GO" id="GO:0005524">
    <property type="term" value="F:ATP binding"/>
    <property type="evidence" value="ECO:0007669"/>
    <property type="project" value="UniProtKB-KW"/>
</dbReference>
<dbReference type="AlphaFoldDB" id="A0A165JKG5"/>
<keyword evidence="4" id="KW-0067">ATP-binding</keyword>
<name>A0A165JKG5_EXIGL</name>
<dbReference type="InterPro" id="IPR000719">
    <property type="entry name" value="Prot_kinase_dom"/>
</dbReference>
<evidence type="ECO:0000256" key="2">
    <source>
        <dbReference type="ARBA" id="ARBA00022741"/>
    </source>
</evidence>
<dbReference type="InterPro" id="IPR050538">
    <property type="entry name" value="MAP_kinase_kinase_kinase"/>
</dbReference>
<dbReference type="Proteomes" id="UP000077266">
    <property type="component" value="Unassembled WGS sequence"/>
</dbReference>
<dbReference type="SMART" id="SM00220">
    <property type="entry name" value="S_TKc"/>
    <property type="match status" value="1"/>
</dbReference>
<gene>
    <name evidence="6" type="ORF">EXIGLDRAFT_766693</name>
</gene>
<dbReference type="PANTHER" id="PTHR48016">
    <property type="entry name" value="MAP KINASE KINASE KINASE SSK2-RELATED-RELATED"/>
    <property type="match status" value="1"/>
</dbReference>
<dbReference type="OrthoDB" id="2672723at2759"/>
<protein>
    <submittedName>
        <fullName evidence="6">Kinase-like protein</fullName>
    </submittedName>
</protein>
<sequence length="313" mass="34740">MSDVQKQVDRERSALRARYVDIDLTGSVSMDHPFPVRGGGYSDVYSGSWTGTGDTESASVALKVLRMSIMPAQSDAKIKIRLRQEISIWRRLQHPNVQPLLGLWWDKEWTLPAMVSTWEENGNLLDYLGGRSGTMSASELRALQVDLIDDVLNGLSYLHGENVVHADIKGANVLVSSKGTAMLCDFGVSWTSIKSSISFSMRESTRGTNVFLAPELLGIDESPEDDASLPYSFASDVWSFGCLIFEVMTGTAPWHGKSYAQVIIAMSKKVLYSRPASMDVRHWDVVQLCCVFNPTDRPATDAIRPVLKKLRTM</sequence>
<evidence type="ECO:0000256" key="4">
    <source>
        <dbReference type="ARBA" id="ARBA00022840"/>
    </source>
</evidence>
<evidence type="ECO:0000259" key="5">
    <source>
        <dbReference type="PROSITE" id="PS50011"/>
    </source>
</evidence>
<evidence type="ECO:0000313" key="6">
    <source>
        <dbReference type="EMBL" id="KZV94973.1"/>
    </source>
</evidence>